<dbReference type="EMBL" id="BAAAEW010000004">
    <property type="protein sequence ID" value="GAA0744515.1"/>
    <property type="molecule type" value="Genomic_DNA"/>
</dbReference>
<gene>
    <name evidence="1" type="ORF">GCM10009107_10100</name>
</gene>
<keyword evidence="2" id="KW-1185">Reference proteome</keyword>
<dbReference type="Proteomes" id="UP001500279">
    <property type="component" value="Unassembled WGS sequence"/>
</dbReference>
<evidence type="ECO:0008006" key="3">
    <source>
        <dbReference type="Google" id="ProtNLM"/>
    </source>
</evidence>
<reference evidence="1 2" key="1">
    <citation type="journal article" date="2019" name="Int. J. Syst. Evol. Microbiol.">
        <title>The Global Catalogue of Microorganisms (GCM) 10K type strain sequencing project: providing services to taxonomists for standard genome sequencing and annotation.</title>
        <authorList>
            <consortium name="The Broad Institute Genomics Platform"/>
            <consortium name="The Broad Institute Genome Sequencing Center for Infectious Disease"/>
            <person name="Wu L."/>
            <person name="Ma J."/>
        </authorList>
    </citation>
    <scope>NUCLEOTIDE SEQUENCE [LARGE SCALE GENOMIC DNA]</scope>
    <source>
        <strain evidence="1 2">JCM 15503</strain>
    </source>
</reference>
<proteinExistence type="predicted"/>
<comment type="caution">
    <text evidence="1">The sequence shown here is derived from an EMBL/GenBank/DDBJ whole genome shotgun (WGS) entry which is preliminary data.</text>
</comment>
<accession>A0ABN1JQ79</accession>
<evidence type="ECO:0000313" key="1">
    <source>
        <dbReference type="EMBL" id="GAA0744515.1"/>
    </source>
</evidence>
<dbReference type="RefSeq" id="WP_211361476.1">
    <property type="nucleotide sequence ID" value="NZ_BAAAEW010000004.1"/>
</dbReference>
<evidence type="ECO:0000313" key="2">
    <source>
        <dbReference type="Proteomes" id="UP001500279"/>
    </source>
</evidence>
<protein>
    <recommendedName>
        <fullName evidence="3">DUF1016 domain-containing protein</fullName>
    </recommendedName>
</protein>
<name>A0ABN1JQ79_9BURK</name>
<organism evidence="1 2">
    <name type="scientific">Ideonella azotifigens</name>
    <dbReference type="NCBI Taxonomy" id="513160"/>
    <lineage>
        <taxon>Bacteria</taxon>
        <taxon>Pseudomonadati</taxon>
        <taxon>Pseudomonadota</taxon>
        <taxon>Betaproteobacteria</taxon>
        <taxon>Burkholderiales</taxon>
        <taxon>Sphaerotilaceae</taxon>
        <taxon>Ideonella</taxon>
    </lineage>
</organism>
<sequence>MSTSDQSSEGGVGPIYDEAGFDAVVNLIAAARQRAVQAVNTQLIDLYW</sequence>